<proteinExistence type="predicted"/>
<evidence type="ECO:0000256" key="1">
    <source>
        <dbReference type="SAM" id="SignalP"/>
    </source>
</evidence>
<dbReference type="Proteomes" id="UP000183410">
    <property type="component" value="Unassembled WGS sequence"/>
</dbReference>
<evidence type="ECO:0000313" key="3">
    <source>
        <dbReference type="Proteomes" id="UP000183410"/>
    </source>
</evidence>
<evidence type="ECO:0000313" key="2">
    <source>
        <dbReference type="EMBL" id="SFF23704.1"/>
    </source>
</evidence>
<dbReference type="AlphaFoldDB" id="A0A1I2H0C1"/>
<feature type="chain" id="PRO_5039583461" evidence="1">
    <location>
        <begin position="24"/>
        <end position="138"/>
    </location>
</feature>
<feature type="signal peptide" evidence="1">
    <location>
        <begin position="1"/>
        <end position="23"/>
    </location>
</feature>
<gene>
    <name evidence="2" type="ORF">SAMN04487969_119116</name>
</gene>
<organism evidence="2 3">
    <name type="scientific">Paenibacillus algorifonticola</name>
    <dbReference type="NCBI Taxonomy" id="684063"/>
    <lineage>
        <taxon>Bacteria</taxon>
        <taxon>Bacillati</taxon>
        <taxon>Bacillota</taxon>
        <taxon>Bacilli</taxon>
        <taxon>Bacillales</taxon>
        <taxon>Paenibacillaceae</taxon>
        <taxon>Paenibacillus</taxon>
    </lineage>
</organism>
<accession>A0A1I2H0C1</accession>
<dbReference type="OrthoDB" id="9967059at2"/>
<keyword evidence="1" id="KW-0732">Signal</keyword>
<protein>
    <submittedName>
        <fullName evidence="2">Uncharacterized protein</fullName>
    </submittedName>
</protein>
<sequence length="138" mass="14980">MKNILSALLCLSLLLSLVTPVSANSSNASSKSSEQSESEAIKQISEITGQSEDQVKKDLETASLLQEFFSKTEDGYVVFDKVGALRAGVVNEDIILGIDNDFKNIKEYESNQSLQRAASSCNGENDWGQGILSEEVKN</sequence>
<reference evidence="3" key="1">
    <citation type="submission" date="2016-10" db="EMBL/GenBank/DDBJ databases">
        <authorList>
            <person name="Varghese N."/>
            <person name="Submissions S."/>
        </authorList>
    </citation>
    <scope>NUCLEOTIDE SEQUENCE [LARGE SCALE GENOMIC DNA]</scope>
    <source>
        <strain evidence="3">CGMCC 1.10223</strain>
    </source>
</reference>
<keyword evidence="3" id="KW-1185">Reference proteome</keyword>
<dbReference type="EMBL" id="FONN01000019">
    <property type="protein sequence ID" value="SFF23704.1"/>
    <property type="molecule type" value="Genomic_DNA"/>
</dbReference>
<dbReference type="RefSeq" id="WP_046233640.1">
    <property type="nucleotide sequence ID" value="NZ_FONN01000019.1"/>
</dbReference>
<name>A0A1I2H0C1_9BACL</name>